<evidence type="ECO:0000313" key="4">
    <source>
        <dbReference type="Proteomes" id="UP000293638"/>
    </source>
</evidence>
<comment type="caution">
    <text evidence="3">The sequence shown here is derived from an EMBL/GenBank/DDBJ whole genome shotgun (WGS) entry which is preliminary data.</text>
</comment>
<dbReference type="Proteomes" id="UP000293638">
    <property type="component" value="Unassembled WGS sequence"/>
</dbReference>
<keyword evidence="2" id="KW-0812">Transmembrane</keyword>
<dbReference type="RefSeq" id="WP_165400340.1">
    <property type="nucleotide sequence ID" value="NZ_SGXD01000004.1"/>
</dbReference>
<dbReference type="InterPro" id="IPR019051">
    <property type="entry name" value="Trp_biosyn_TM_oprn/chp"/>
</dbReference>
<proteinExistence type="predicted"/>
<name>A0A4Q7NG40_9ACTN</name>
<evidence type="ECO:0000256" key="2">
    <source>
        <dbReference type="SAM" id="Phobius"/>
    </source>
</evidence>
<dbReference type="AlphaFoldDB" id="A0A4Q7NG40"/>
<reference evidence="3 4" key="1">
    <citation type="submission" date="2019-02" db="EMBL/GenBank/DDBJ databases">
        <title>Genomic Encyclopedia of Type Strains, Phase IV (KMG-IV): sequencing the most valuable type-strain genomes for metagenomic binning, comparative biology and taxonomic classification.</title>
        <authorList>
            <person name="Goeker M."/>
        </authorList>
    </citation>
    <scope>NUCLEOTIDE SEQUENCE [LARGE SCALE GENOMIC DNA]</scope>
    <source>
        <strain evidence="3 4">DSM 45622</strain>
    </source>
</reference>
<keyword evidence="4" id="KW-1185">Reference proteome</keyword>
<feature type="transmembrane region" description="Helical" evidence="2">
    <location>
        <begin position="127"/>
        <end position="148"/>
    </location>
</feature>
<evidence type="ECO:0000256" key="1">
    <source>
        <dbReference type="SAM" id="MobiDB-lite"/>
    </source>
</evidence>
<dbReference type="Pfam" id="PF09534">
    <property type="entry name" value="Trp_oprn_chp"/>
    <property type="match status" value="1"/>
</dbReference>
<dbReference type="EMBL" id="SGXD01000004">
    <property type="protein sequence ID" value="RZS82880.1"/>
    <property type="molecule type" value="Genomic_DNA"/>
</dbReference>
<evidence type="ECO:0000313" key="3">
    <source>
        <dbReference type="EMBL" id="RZS82880.1"/>
    </source>
</evidence>
<feature type="region of interest" description="Disordered" evidence="1">
    <location>
        <begin position="159"/>
        <end position="185"/>
    </location>
</feature>
<sequence>MSAARERATAVLLIALGGLVVLVAAGRTWVRLRPAAAVALPPVRLSGRALSAGVPALGLLLLAAAAGVLAVRGPARRAVGAVAVLAALLAAELTVAAAYGPHRRATAVSAAGDRLGSPTGATAATSGWPAVALAGAALALAGGAWALARSGRWSSLGRRYDSPARPSGQDVDAWQALSRGDDPTL</sequence>
<protein>
    <submittedName>
        <fullName evidence="3">Putative membrane protein (TIGR02234 family)</fullName>
    </submittedName>
</protein>
<keyword evidence="2" id="KW-1133">Transmembrane helix</keyword>
<gene>
    <name evidence="3" type="ORF">EV189_3277</name>
</gene>
<feature type="transmembrane region" description="Helical" evidence="2">
    <location>
        <begin position="78"/>
        <end position="99"/>
    </location>
</feature>
<feature type="transmembrane region" description="Helical" evidence="2">
    <location>
        <begin position="49"/>
        <end position="71"/>
    </location>
</feature>
<organism evidence="3 4">
    <name type="scientific">Motilibacter rhizosphaerae</name>
    <dbReference type="NCBI Taxonomy" id="598652"/>
    <lineage>
        <taxon>Bacteria</taxon>
        <taxon>Bacillati</taxon>
        <taxon>Actinomycetota</taxon>
        <taxon>Actinomycetes</taxon>
        <taxon>Motilibacterales</taxon>
        <taxon>Motilibacteraceae</taxon>
        <taxon>Motilibacter</taxon>
    </lineage>
</organism>
<accession>A0A4Q7NG40</accession>
<keyword evidence="2" id="KW-0472">Membrane</keyword>